<keyword evidence="2" id="KW-1185">Reference proteome</keyword>
<name>A0A518IC37_9PLAN</name>
<dbReference type="AlphaFoldDB" id="A0A518IC37"/>
<gene>
    <name evidence="1" type="ORF">Enr17x_26980</name>
</gene>
<reference evidence="1 2" key="1">
    <citation type="submission" date="2019-03" db="EMBL/GenBank/DDBJ databases">
        <title>Deep-cultivation of Planctomycetes and their phenomic and genomic characterization uncovers novel biology.</title>
        <authorList>
            <person name="Wiegand S."/>
            <person name="Jogler M."/>
            <person name="Boedeker C."/>
            <person name="Pinto D."/>
            <person name="Vollmers J."/>
            <person name="Rivas-Marin E."/>
            <person name="Kohn T."/>
            <person name="Peeters S.H."/>
            <person name="Heuer A."/>
            <person name="Rast P."/>
            <person name="Oberbeckmann S."/>
            <person name="Bunk B."/>
            <person name="Jeske O."/>
            <person name="Meyerdierks A."/>
            <person name="Storesund J.E."/>
            <person name="Kallscheuer N."/>
            <person name="Luecker S."/>
            <person name="Lage O.M."/>
            <person name="Pohl T."/>
            <person name="Merkel B.J."/>
            <person name="Hornburger P."/>
            <person name="Mueller R.-W."/>
            <person name="Bruemmer F."/>
            <person name="Labrenz M."/>
            <person name="Spormann A.M."/>
            <person name="Op den Camp H."/>
            <person name="Overmann J."/>
            <person name="Amann R."/>
            <person name="Jetten M.S.M."/>
            <person name="Mascher T."/>
            <person name="Medema M.H."/>
            <person name="Devos D.P."/>
            <person name="Kaster A.-K."/>
            <person name="Ovreas L."/>
            <person name="Rohde M."/>
            <person name="Galperin M.Y."/>
            <person name="Jogler C."/>
        </authorList>
    </citation>
    <scope>NUCLEOTIDE SEQUENCE [LARGE SCALE GENOMIC DNA]</scope>
    <source>
        <strain evidence="1 2">Enr17</strain>
    </source>
</reference>
<dbReference type="KEGG" id="gfm:Enr17x_26980"/>
<evidence type="ECO:0000313" key="1">
    <source>
        <dbReference type="EMBL" id="QDV50656.1"/>
    </source>
</evidence>
<proteinExistence type="predicted"/>
<dbReference type="EMBL" id="CP037452">
    <property type="protein sequence ID" value="QDV50656.1"/>
    <property type="molecule type" value="Genomic_DNA"/>
</dbReference>
<evidence type="ECO:0000313" key="2">
    <source>
        <dbReference type="Proteomes" id="UP000318313"/>
    </source>
</evidence>
<dbReference type="Proteomes" id="UP000318313">
    <property type="component" value="Chromosome"/>
</dbReference>
<protein>
    <submittedName>
        <fullName evidence="1">Uncharacterized protein</fullName>
    </submittedName>
</protein>
<sequence length="145" mass="16477">MQKTRKRNGPFLQLSCHLMPQVIPAVEFRPKFIFFYSVHRLLTYILTMNQVRSVQDDPVLHASKQKLAKTRFATVVAHRSLRSLSDRSTSRFCHPILIRKFVRATTNHVLPNLCSALRAGRTLTTTAFSQDAGKCHSLKDLKGTG</sequence>
<organism evidence="1 2">
    <name type="scientific">Gimesia fumaroli</name>
    <dbReference type="NCBI Taxonomy" id="2527976"/>
    <lineage>
        <taxon>Bacteria</taxon>
        <taxon>Pseudomonadati</taxon>
        <taxon>Planctomycetota</taxon>
        <taxon>Planctomycetia</taxon>
        <taxon>Planctomycetales</taxon>
        <taxon>Planctomycetaceae</taxon>
        <taxon>Gimesia</taxon>
    </lineage>
</organism>
<accession>A0A518IC37</accession>